<dbReference type="Proteomes" id="UP000036923">
    <property type="component" value="Unassembled WGS sequence"/>
</dbReference>
<accession>A0A0L6JSZ7</accession>
<keyword evidence="6 8" id="KW-1133">Transmembrane helix</keyword>
<evidence type="ECO:0000256" key="1">
    <source>
        <dbReference type="ARBA" id="ARBA00004141"/>
    </source>
</evidence>
<feature type="transmembrane region" description="Helical" evidence="8">
    <location>
        <begin position="308"/>
        <end position="326"/>
    </location>
</feature>
<feature type="transmembrane region" description="Helical" evidence="8">
    <location>
        <begin position="271"/>
        <end position="296"/>
    </location>
</feature>
<dbReference type="Pfam" id="PF03845">
    <property type="entry name" value="Spore_permease"/>
    <property type="match status" value="1"/>
</dbReference>
<comment type="similarity">
    <text evidence="2">Belongs to the amino acid-polyamine-organocation (APC) superfamily. Spore germination protein (SGP) (TC 2.A.3.9) family.</text>
</comment>
<evidence type="ECO:0000256" key="7">
    <source>
        <dbReference type="ARBA" id="ARBA00023136"/>
    </source>
</evidence>
<evidence type="ECO:0000256" key="4">
    <source>
        <dbReference type="ARBA" id="ARBA00022544"/>
    </source>
</evidence>
<feature type="transmembrane region" description="Helical" evidence="8">
    <location>
        <begin position="122"/>
        <end position="140"/>
    </location>
</feature>
<reference evidence="10" key="1">
    <citation type="submission" date="2015-07" db="EMBL/GenBank/DDBJ databases">
        <title>Near-Complete Genome Sequence of the Cellulolytic Bacterium Bacteroides (Pseudobacteroides) cellulosolvens ATCC 35603.</title>
        <authorList>
            <person name="Dassa B."/>
            <person name="Utturkar S.M."/>
            <person name="Klingeman D.M."/>
            <person name="Hurt R.A."/>
            <person name="Keller M."/>
            <person name="Xu J."/>
            <person name="Reddy Y.H.K."/>
            <person name="Borovok I."/>
            <person name="Grinberg I.R."/>
            <person name="Lamed R."/>
            <person name="Zhivin O."/>
            <person name="Bayer E.A."/>
            <person name="Brown S.D."/>
        </authorList>
    </citation>
    <scope>NUCLEOTIDE SEQUENCE [LARGE SCALE GENOMIC DNA]</scope>
    <source>
        <strain evidence="10">DSM 2933</strain>
    </source>
</reference>
<evidence type="ECO:0000256" key="8">
    <source>
        <dbReference type="SAM" id="Phobius"/>
    </source>
</evidence>
<organism evidence="9 10">
    <name type="scientific">Pseudobacteroides cellulosolvens ATCC 35603 = DSM 2933</name>
    <dbReference type="NCBI Taxonomy" id="398512"/>
    <lineage>
        <taxon>Bacteria</taxon>
        <taxon>Bacillati</taxon>
        <taxon>Bacillota</taxon>
        <taxon>Clostridia</taxon>
        <taxon>Eubacteriales</taxon>
        <taxon>Oscillospiraceae</taxon>
        <taxon>Pseudobacteroides</taxon>
    </lineage>
</organism>
<feature type="transmembrane region" description="Helical" evidence="8">
    <location>
        <begin position="41"/>
        <end position="63"/>
    </location>
</feature>
<gene>
    <name evidence="9" type="ORF">Bccel_4245</name>
</gene>
<dbReference type="AlphaFoldDB" id="A0A0L6JSZ7"/>
<keyword evidence="10" id="KW-1185">Reference proteome</keyword>
<dbReference type="GO" id="GO:0016020">
    <property type="term" value="C:membrane"/>
    <property type="evidence" value="ECO:0007669"/>
    <property type="project" value="UniProtKB-SubCell"/>
</dbReference>
<feature type="transmembrane region" description="Helical" evidence="8">
    <location>
        <begin position="338"/>
        <end position="357"/>
    </location>
</feature>
<comment type="caution">
    <text evidence="9">The sequence shown here is derived from an EMBL/GenBank/DDBJ whole genome shotgun (WGS) entry which is preliminary data.</text>
</comment>
<feature type="transmembrane region" description="Helical" evidence="8">
    <location>
        <begin position="14"/>
        <end position="35"/>
    </location>
</feature>
<dbReference type="PANTHER" id="PTHR34975">
    <property type="entry name" value="SPORE GERMINATION PROTEIN A2"/>
    <property type="match status" value="1"/>
</dbReference>
<dbReference type="RefSeq" id="WP_036937397.1">
    <property type="nucleotide sequence ID" value="NZ_JQKC01000005.1"/>
</dbReference>
<dbReference type="OrthoDB" id="2081904at2"/>
<comment type="subcellular location">
    <subcellularLocation>
        <location evidence="1">Membrane</location>
        <topology evidence="1">Multi-pass membrane protein</topology>
    </subcellularLocation>
</comment>
<keyword evidence="7 8" id="KW-0472">Membrane</keyword>
<feature type="transmembrane region" description="Helical" evidence="8">
    <location>
        <begin position="83"/>
        <end position="102"/>
    </location>
</feature>
<keyword evidence="3" id="KW-0813">Transport</keyword>
<evidence type="ECO:0000256" key="3">
    <source>
        <dbReference type="ARBA" id="ARBA00022448"/>
    </source>
</evidence>
<keyword evidence="4" id="KW-0309">Germination</keyword>
<sequence>MINKTDGKIGSREIFVLVMYMIAVELSDMTPTFLFDKGKTATWMIPVLAGAVIIPPFLVLSVLLKKYKNKGLIDIIYTVTGKYVGFIISMVLFLIMLLATTVNSRDYVDIIQTLFLPRTPRLVIYILLMGTAWFIASRGLEVIGRTAWLIFPLLTLILSIFVFLALKKANLSFLSPVWGPGLIELTKTSVKHNAIVGDIILLAALFPHVRTYKDFKIPVIFGLVVSVIEMAGSYAIYVATFDYPSVNHVMFPFHQTLTLIHLGRFFINVEAFYFAFWVIASVIRYAIYLYLTAAIFAYTLRLKEFEPLLLPFTALVLLLGMIPGNIMQTTLIYRQSILLKSTWLIFILLPFVLWLLSKIRGDKSKCKV</sequence>
<evidence type="ECO:0000256" key="2">
    <source>
        <dbReference type="ARBA" id="ARBA00007998"/>
    </source>
</evidence>
<dbReference type="NCBIfam" id="TIGR00912">
    <property type="entry name" value="2A0309"/>
    <property type="match status" value="1"/>
</dbReference>
<evidence type="ECO:0000256" key="6">
    <source>
        <dbReference type="ARBA" id="ARBA00022989"/>
    </source>
</evidence>
<feature type="transmembrane region" description="Helical" evidence="8">
    <location>
        <begin position="147"/>
        <end position="166"/>
    </location>
</feature>
<dbReference type="eggNOG" id="COG0531">
    <property type="taxonomic scope" value="Bacteria"/>
</dbReference>
<proteinExistence type="inferred from homology"/>
<evidence type="ECO:0000313" key="10">
    <source>
        <dbReference type="Proteomes" id="UP000036923"/>
    </source>
</evidence>
<keyword evidence="5 8" id="KW-0812">Transmembrane</keyword>
<feature type="transmembrane region" description="Helical" evidence="8">
    <location>
        <begin position="190"/>
        <end position="207"/>
    </location>
</feature>
<feature type="transmembrane region" description="Helical" evidence="8">
    <location>
        <begin position="219"/>
        <end position="240"/>
    </location>
</feature>
<evidence type="ECO:0000313" key="9">
    <source>
        <dbReference type="EMBL" id="KNY28971.1"/>
    </source>
</evidence>
<dbReference type="EMBL" id="LGTC01000001">
    <property type="protein sequence ID" value="KNY28971.1"/>
    <property type="molecule type" value="Genomic_DNA"/>
</dbReference>
<dbReference type="InterPro" id="IPR004761">
    <property type="entry name" value="Spore_GerAB"/>
</dbReference>
<protein>
    <submittedName>
        <fullName evidence="9">Spore germination protein</fullName>
    </submittedName>
</protein>
<dbReference type="PANTHER" id="PTHR34975:SF2">
    <property type="entry name" value="SPORE GERMINATION PROTEIN A2"/>
    <property type="match status" value="1"/>
</dbReference>
<name>A0A0L6JSZ7_9FIRM</name>
<evidence type="ECO:0000256" key="5">
    <source>
        <dbReference type="ARBA" id="ARBA00022692"/>
    </source>
</evidence>
<dbReference type="GO" id="GO:0009847">
    <property type="term" value="P:spore germination"/>
    <property type="evidence" value="ECO:0007669"/>
    <property type="project" value="InterPro"/>
</dbReference>
<dbReference type="STRING" id="398512.Bccel_4245"/>